<evidence type="ECO:0000256" key="3">
    <source>
        <dbReference type="ARBA" id="ARBA00022840"/>
    </source>
</evidence>
<comment type="subunit">
    <text evidence="1">Monomer.</text>
</comment>
<comment type="caution">
    <text evidence="7">The sequence shown here is derived from an EMBL/GenBank/DDBJ whole genome shotgun (WGS) entry which is preliminary data.</text>
</comment>
<comment type="similarity">
    <text evidence="5">Belongs to the protein kinase superfamily.</text>
</comment>
<dbReference type="PROSITE" id="PS00107">
    <property type="entry name" value="PROTEIN_KINASE_ATP"/>
    <property type="match status" value="1"/>
</dbReference>
<organism evidence="7 8">
    <name type="scientific">Stentor coeruleus</name>
    <dbReference type="NCBI Taxonomy" id="5963"/>
    <lineage>
        <taxon>Eukaryota</taxon>
        <taxon>Sar</taxon>
        <taxon>Alveolata</taxon>
        <taxon>Ciliophora</taxon>
        <taxon>Postciliodesmatophora</taxon>
        <taxon>Heterotrichea</taxon>
        <taxon>Heterotrichida</taxon>
        <taxon>Stentoridae</taxon>
        <taxon>Stentor</taxon>
    </lineage>
</organism>
<dbReference type="OrthoDB" id="504170at2759"/>
<name>A0A1R2C6Y9_9CILI</name>
<proteinExistence type="inferred from homology"/>
<dbReference type="FunFam" id="1.10.510.10:FF:000571">
    <property type="entry name" value="Maternal embryonic leucine zipper kinase"/>
    <property type="match status" value="1"/>
</dbReference>
<dbReference type="GO" id="GO:0004674">
    <property type="term" value="F:protein serine/threonine kinase activity"/>
    <property type="evidence" value="ECO:0007669"/>
    <property type="project" value="UniProtKB-KW"/>
</dbReference>
<protein>
    <recommendedName>
        <fullName evidence="6">Protein kinase domain-containing protein</fullName>
    </recommendedName>
</protein>
<dbReference type="Gene3D" id="1.10.510.10">
    <property type="entry name" value="Transferase(Phosphotransferase) domain 1"/>
    <property type="match status" value="1"/>
</dbReference>
<keyword evidence="5" id="KW-0808">Transferase</keyword>
<evidence type="ECO:0000256" key="4">
    <source>
        <dbReference type="PROSITE-ProRule" id="PRU10141"/>
    </source>
</evidence>
<keyword evidence="2 4" id="KW-0547">Nucleotide-binding</keyword>
<evidence type="ECO:0000259" key="6">
    <source>
        <dbReference type="PROSITE" id="PS50011"/>
    </source>
</evidence>
<dbReference type="InterPro" id="IPR008271">
    <property type="entry name" value="Ser/Thr_kinase_AS"/>
</dbReference>
<feature type="binding site" evidence="4">
    <location>
        <position position="120"/>
    </location>
    <ligand>
        <name>ATP</name>
        <dbReference type="ChEBI" id="CHEBI:30616"/>
    </ligand>
</feature>
<dbReference type="PANTHER" id="PTHR24346:SF30">
    <property type="entry name" value="MATERNAL EMBRYONIC LEUCINE ZIPPER KINASE"/>
    <property type="match status" value="1"/>
</dbReference>
<dbReference type="AlphaFoldDB" id="A0A1R2C6Y9"/>
<dbReference type="Proteomes" id="UP000187209">
    <property type="component" value="Unassembled WGS sequence"/>
</dbReference>
<dbReference type="GO" id="GO:0005524">
    <property type="term" value="F:ATP binding"/>
    <property type="evidence" value="ECO:0007669"/>
    <property type="project" value="UniProtKB-UniRule"/>
</dbReference>
<dbReference type="GO" id="GO:0005737">
    <property type="term" value="C:cytoplasm"/>
    <property type="evidence" value="ECO:0007669"/>
    <property type="project" value="TreeGrafter"/>
</dbReference>
<keyword evidence="5" id="KW-0418">Kinase</keyword>
<dbReference type="GO" id="GO:0035556">
    <property type="term" value="P:intracellular signal transduction"/>
    <property type="evidence" value="ECO:0007669"/>
    <property type="project" value="TreeGrafter"/>
</dbReference>
<gene>
    <name evidence="7" type="ORF">SteCoe_14058</name>
</gene>
<dbReference type="PROSITE" id="PS00108">
    <property type="entry name" value="PROTEIN_KINASE_ST"/>
    <property type="match status" value="1"/>
</dbReference>
<keyword evidence="3 4" id="KW-0067">ATP-binding</keyword>
<dbReference type="SUPFAM" id="SSF56112">
    <property type="entry name" value="Protein kinase-like (PK-like)"/>
    <property type="match status" value="1"/>
</dbReference>
<dbReference type="InterPro" id="IPR011009">
    <property type="entry name" value="Kinase-like_dom_sf"/>
</dbReference>
<evidence type="ECO:0000256" key="1">
    <source>
        <dbReference type="ARBA" id="ARBA00011245"/>
    </source>
</evidence>
<keyword evidence="5" id="KW-0723">Serine/threonine-protein kinase</keyword>
<dbReference type="SMART" id="SM00220">
    <property type="entry name" value="S_TKc"/>
    <property type="match status" value="1"/>
</dbReference>
<evidence type="ECO:0000313" key="7">
    <source>
        <dbReference type="EMBL" id="OMJ84740.1"/>
    </source>
</evidence>
<dbReference type="PROSITE" id="PS50011">
    <property type="entry name" value="PROTEIN_KINASE_DOM"/>
    <property type="match status" value="1"/>
</dbReference>
<reference evidence="7 8" key="1">
    <citation type="submission" date="2016-11" db="EMBL/GenBank/DDBJ databases">
        <title>The macronuclear genome of Stentor coeruleus: a giant cell with tiny introns.</title>
        <authorList>
            <person name="Slabodnick M."/>
            <person name="Ruby J.G."/>
            <person name="Reiff S.B."/>
            <person name="Swart E.C."/>
            <person name="Gosai S."/>
            <person name="Prabakaran S."/>
            <person name="Witkowska E."/>
            <person name="Larue G.E."/>
            <person name="Fisher S."/>
            <person name="Freeman R.M."/>
            <person name="Gunawardena J."/>
            <person name="Chu W."/>
            <person name="Stover N.A."/>
            <person name="Gregory B.D."/>
            <person name="Nowacki M."/>
            <person name="Derisi J."/>
            <person name="Roy S.W."/>
            <person name="Marshall W.F."/>
            <person name="Sood P."/>
        </authorList>
    </citation>
    <scope>NUCLEOTIDE SEQUENCE [LARGE SCALE GENOMIC DNA]</scope>
    <source>
        <strain evidence="7">WM001</strain>
    </source>
</reference>
<dbReference type="PANTHER" id="PTHR24346">
    <property type="entry name" value="MAP/MICROTUBULE AFFINITY-REGULATING KINASE"/>
    <property type="match status" value="1"/>
</dbReference>
<feature type="domain" description="Protein kinase" evidence="6">
    <location>
        <begin position="91"/>
        <end position="354"/>
    </location>
</feature>
<keyword evidence="8" id="KW-1185">Reference proteome</keyword>
<dbReference type="Pfam" id="PF00069">
    <property type="entry name" value="Pkinase"/>
    <property type="match status" value="1"/>
</dbReference>
<dbReference type="EMBL" id="MPUH01000259">
    <property type="protein sequence ID" value="OMJ84740.1"/>
    <property type="molecule type" value="Genomic_DNA"/>
</dbReference>
<evidence type="ECO:0000256" key="5">
    <source>
        <dbReference type="RuleBase" id="RU000304"/>
    </source>
</evidence>
<dbReference type="FunFam" id="3.30.200.20:FF:000042">
    <property type="entry name" value="Aurora kinase A"/>
    <property type="match status" value="1"/>
</dbReference>
<accession>A0A1R2C6Y9</accession>
<dbReference type="InterPro" id="IPR000719">
    <property type="entry name" value="Prot_kinase_dom"/>
</dbReference>
<sequence length="398" mass="45226">MEGSKNISIVIYLNRDLGKKIKIAYCREISLSVLKSICIEKFKIHSANKCILYDSRGEALSEDDMDYINPDEPLFFSLGEDFSPDIILALYEKIKTLGQGGFGTVKLYRHRIQKTFVAIKFIKTNKLLKPESISRAYKEIQLLRDLNHPNIVKLIDVFPISNQICFVMEYCQGGELKKYVRDKGGLNEDEVVSLSLQLCDAVRYCHNSKVIHRDLKPENIMFKDKARTQLVIVDFGIAGIFSIGNSGEKSGAGSLFYLAPEVINETNQSACPELDIWSLGCIIYFLLTGERPFNGKTRREVVDSIIKGKISKLSYFKPSWKLILMNTLQVVPSSRWSLLKLISVLYKVKENEPLEESKSHNVTECVAKSASLRSIRTPEPTIKLPNIARKRIITHPRK</sequence>
<evidence type="ECO:0000313" key="8">
    <source>
        <dbReference type="Proteomes" id="UP000187209"/>
    </source>
</evidence>
<evidence type="ECO:0000256" key="2">
    <source>
        <dbReference type="ARBA" id="ARBA00022741"/>
    </source>
</evidence>
<dbReference type="InterPro" id="IPR017441">
    <property type="entry name" value="Protein_kinase_ATP_BS"/>
</dbReference>